<evidence type="ECO:0000313" key="1">
    <source>
        <dbReference type="EMBL" id="GAA1605244.1"/>
    </source>
</evidence>
<proteinExistence type="predicted"/>
<accession>A0ABN2EJE4</accession>
<sequence length="78" mass="8147">MSHSEVYMRTHTGSRAVAVIIVVWLLIGLAAAAQRHYLSGSSENCAKVGTTLVTIVAGPLNYLGANPKIGCAAPQPSR</sequence>
<dbReference type="Proteomes" id="UP001500190">
    <property type="component" value="Unassembled WGS sequence"/>
</dbReference>
<comment type="caution">
    <text evidence="1">The sequence shown here is derived from an EMBL/GenBank/DDBJ whole genome shotgun (WGS) entry which is preliminary data.</text>
</comment>
<reference evidence="1 2" key="1">
    <citation type="journal article" date="2019" name="Int. J. Syst. Evol. Microbiol.">
        <title>The Global Catalogue of Microorganisms (GCM) 10K type strain sequencing project: providing services to taxonomists for standard genome sequencing and annotation.</title>
        <authorList>
            <consortium name="The Broad Institute Genomics Platform"/>
            <consortium name="The Broad Institute Genome Sequencing Center for Infectious Disease"/>
            <person name="Wu L."/>
            <person name="Ma J."/>
        </authorList>
    </citation>
    <scope>NUCLEOTIDE SEQUENCE [LARGE SCALE GENOMIC DNA]</scope>
    <source>
        <strain evidence="1 2">JCM 14304</strain>
    </source>
</reference>
<gene>
    <name evidence="1" type="ORF">GCM10009742_62770</name>
</gene>
<organism evidence="1 2">
    <name type="scientific">Kribbella karoonensis</name>
    <dbReference type="NCBI Taxonomy" id="324851"/>
    <lineage>
        <taxon>Bacteria</taxon>
        <taxon>Bacillati</taxon>
        <taxon>Actinomycetota</taxon>
        <taxon>Actinomycetes</taxon>
        <taxon>Propionibacteriales</taxon>
        <taxon>Kribbellaceae</taxon>
        <taxon>Kribbella</taxon>
    </lineage>
</organism>
<evidence type="ECO:0000313" key="2">
    <source>
        <dbReference type="Proteomes" id="UP001500190"/>
    </source>
</evidence>
<name>A0ABN2EJE4_9ACTN</name>
<keyword evidence="2" id="KW-1185">Reference proteome</keyword>
<dbReference type="EMBL" id="BAAAND010000009">
    <property type="protein sequence ID" value="GAA1605244.1"/>
    <property type="molecule type" value="Genomic_DNA"/>
</dbReference>
<protein>
    <submittedName>
        <fullName evidence="1">Uncharacterized protein</fullName>
    </submittedName>
</protein>